<feature type="coiled-coil region" evidence="2">
    <location>
        <begin position="119"/>
        <end position="182"/>
    </location>
</feature>
<proteinExistence type="inferred from homology"/>
<dbReference type="Pfam" id="PF25917">
    <property type="entry name" value="BSH_RND"/>
    <property type="match status" value="1"/>
</dbReference>
<dbReference type="FunFam" id="2.40.30.170:FF:000010">
    <property type="entry name" value="Efflux RND transporter periplasmic adaptor subunit"/>
    <property type="match status" value="1"/>
</dbReference>
<evidence type="ECO:0000259" key="3">
    <source>
        <dbReference type="Pfam" id="PF25917"/>
    </source>
</evidence>
<dbReference type="GO" id="GO:1990281">
    <property type="term" value="C:efflux pump complex"/>
    <property type="evidence" value="ECO:0007669"/>
    <property type="project" value="TreeGrafter"/>
</dbReference>
<dbReference type="KEGG" id="plon:Pla110_10540"/>
<dbReference type="EMBL" id="CP036281">
    <property type="protein sequence ID" value="QDU79346.1"/>
    <property type="molecule type" value="Genomic_DNA"/>
</dbReference>
<keyword evidence="6" id="KW-1185">Reference proteome</keyword>
<dbReference type="Gene3D" id="2.40.420.20">
    <property type="match status" value="1"/>
</dbReference>
<protein>
    <submittedName>
        <fullName evidence="5">Multidrug resistance protein MdtA</fullName>
    </submittedName>
</protein>
<dbReference type="AlphaFoldDB" id="A0A518CJE1"/>
<dbReference type="InterPro" id="IPR006143">
    <property type="entry name" value="RND_pump_MFP"/>
</dbReference>
<feature type="domain" description="Multidrug resistance protein MdtA-like barrel-sandwich hybrid" evidence="3">
    <location>
        <begin position="70"/>
        <end position="221"/>
    </location>
</feature>
<evidence type="ECO:0000259" key="4">
    <source>
        <dbReference type="Pfam" id="PF25954"/>
    </source>
</evidence>
<dbReference type="GO" id="GO:0015562">
    <property type="term" value="F:efflux transmembrane transporter activity"/>
    <property type="evidence" value="ECO:0007669"/>
    <property type="project" value="TreeGrafter"/>
</dbReference>
<dbReference type="Proteomes" id="UP000317178">
    <property type="component" value="Chromosome"/>
</dbReference>
<dbReference type="Gene3D" id="2.40.50.100">
    <property type="match status" value="1"/>
</dbReference>
<keyword evidence="2" id="KW-0175">Coiled coil</keyword>
<dbReference type="InterPro" id="IPR058792">
    <property type="entry name" value="Beta-barrel_RND_2"/>
</dbReference>
<name>A0A518CJE1_9PLAN</name>
<dbReference type="RefSeq" id="WP_197440513.1">
    <property type="nucleotide sequence ID" value="NZ_CP036281.1"/>
</dbReference>
<gene>
    <name evidence="5" type="primary">mdtA_1</name>
    <name evidence="5" type="ORF">Pla110_10540</name>
</gene>
<feature type="domain" description="CusB-like beta-barrel" evidence="4">
    <location>
        <begin position="231"/>
        <end position="302"/>
    </location>
</feature>
<sequence>MKFLWPPLAILTCISAGWMMYRDSMNAEPALETKEKPKTAMAVEVTHLSKRDLIESVDLVGSLEASADIQIYTRGEGYLVGLPFDVQDKVKEGDVVAVLDESEQRELVASTSAALKVTRAKLKAQQTKLDQSLNNYRRQQELDKSGVATSQQLEAAKAQFEISQAELELQQAEVDQAIANHNSSEMNLKQMRVLSPVTGFVAQRFTHVGDLVSSEKEIMRIVSIDKVKTVVNIVEKDYEKVRMGQTAEIRTDTFPGTVFKGTVVRKSPVVDPTTRMAEVHIEIPNSDLALKPGMHGRVRIRTNVIPRADVLPIASLLQHKDKTSLYVVEGEPAVTSLREVETGASDGEYIEIVSGVGVEDRIVALGSQMVDDGDEVAVLDHVDRDQKLAVPDPEVVAPQSKLGAVIPLSEKVTASAAE</sequence>
<dbReference type="Pfam" id="PF25954">
    <property type="entry name" value="Beta-barrel_RND_2"/>
    <property type="match status" value="1"/>
</dbReference>
<comment type="similarity">
    <text evidence="1">Belongs to the membrane fusion protein (MFP) (TC 8.A.1) family.</text>
</comment>
<evidence type="ECO:0000256" key="1">
    <source>
        <dbReference type="ARBA" id="ARBA00009477"/>
    </source>
</evidence>
<organism evidence="5 6">
    <name type="scientific">Polystyrenella longa</name>
    <dbReference type="NCBI Taxonomy" id="2528007"/>
    <lineage>
        <taxon>Bacteria</taxon>
        <taxon>Pseudomonadati</taxon>
        <taxon>Planctomycetota</taxon>
        <taxon>Planctomycetia</taxon>
        <taxon>Planctomycetales</taxon>
        <taxon>Planctomycetaceae</taxon>
        <taxon>Polystyrenella</taxon>
    </lineage>
</organism>
<dbReference type="PANTHER" id="PTHR30469:SF15">
    <property type="entry name" value="HLYD FAMILY OF SECRETION PROTEINS"/>
    <property type="match status" value="1"/>
</dbReference>
<accession>A0A518CJE1</accession>
<dbReference type="InterPro" id="IPR058625">
    <property type="entry name" value="MdtA-like_BSH"/>
</dbReference>
<reference evidence="5 6" key="1">
    <citation type="submission" date="2019-02" db="EMBL/GenBank/DDBJ databases">
        <title>Deep-cultivation of Planctomycetes and their phenomic and genomic characterization uncovers novel biology.</title>
        <authorList>
            <person name="Wiegand S."/>
            <person name="Jogler M."/>
            <person name="Boedeker C."/>
            <person name="Pinto D."/>
            <person name="Vollmers J."/>
            <person name="Rivas-Marin E."/>
            <person name="Kohn T."/>
            <person name="Peeters S.H."/>
            <person name="Heuer A."/>
            <person name="Rast P."/>
            <person name="Oberbeckmann S."/>
            <person name="Bunk B."/>
            <person name="Jeske O."/>
            <person name="Meyerdierks A."/>
            <person name="Storesund J.E."/>
            <person name="Kallscheuer N."/>
            <person name="Luecker S."/>
            <person name="Lage O.M."/>
            <person name="Pohl T."/>
            <person name="Merkel B.J."/>
            <person name="Hornburger P."/>
            <person name="Mueller R.-W."/>
            <person name="Bruemmer F."/>
            <person name="Labrenz M."/>
            <person name="Spormann A.M."/>
            <person name="Op den Camp H."/>
            <person name="Overmann J."/>
            <person name="Amann R."/>
            <person name="Jetten M.S.M."/>
            <person name="Mascher T."/>
            <person name="Medema M.H."/>
            <person name="Devos D.P."/>
            <person name="Kaster A.-K."/>
            <person name="Ovreas L."/>
            <person name="Rohde M."/>
            <person name="Galperin M.Y."/>
            <person name="Jogler C."/>
        </authorList>
    </citation>
    <scope>NUCLEOTIDE SEQUENCE [LARGE SCALE GENOMIC DNA]</scope>
    <source>
        <strain evidence="5 6">Pla110</strain>
    </source>
</reference>
<dbReference type="SUPFAM" id="SSF111369">
    <property type="entry name" value="HlyD-like secretion proteins"/>
    <property type="match status" value="1"/>
</dbReference>
<dbReference type="NCBIfam" id="TIGR01730">
    <property type="entry name" value="RND_mfp"/>
    <property type="match status" value="1"/>
</dbReference>
<dbReference type="PANTHER" id="PTHR30469">
    <property type="entry name" value="MULTIDRUG RESISTANCE PROTEIN MDTA"/>
    <property type="match status" value="1"/>
</dbReference>
<evidence type="ECO:0000313" key="5">
    <source>
        <dbReference type="EMBL" id="QDU79346.1"/>
    </source>
</evidence>
<dbReference type="Gene3D" id="2.40.30.170">
    <property type="match status" value="1"/>
</dbReference>
<evidence type="ECO:0000313" key="6">
    <source>
        <dbReference type="Proteomes" id="UP000317178"/>
    </source>
</evidence>
<dbReference type="Gene3D" id="1.10.287.470">
    <property type="entry name" value="Helix hairpin bin"/>
    <property type="match status" value="1"/>
</dbReference>
<evidence type="ECO:0000256" key="2">
    <source>
        <dbReference type="SAM" id="Coils"/>
    </source>
</evidence>